<proteinExistence type="predicted"/>
<reference evidence="1" key="1">
    <citation type="journal article" date="2015" name="Front. Microbiol.">
        <title>Combining genomic sequencing methods to explore viral diversity and reveal potential virus-host interactions.</title>
        <authorList>
            <person name="Chow C.E."/>
            <person name="Winget D.M."/>
            <person name="White R.A.III."/>
            <person name="Hallam S.J."/>
            <person name="Suttle C.A."/>
        </authorList>
    </citation>
    <scope>NUCLEOTIDE SEQUENCE</scope>
    <source>
        <strain evidence="1">H4084988</strain>
    </source>
</reference>
<evidence type="ECO:0000313" key="1">
    <source>
        <dbReference type="EMBL" id="AKH47452.1"/>
    </source>
</evidence>
<protein>
    <submittedName>
        <fullName evidence="1">Uncharacterized protein</fullName>
    </submittedName>
</protein>
<reference evidence="1" key="2">
    <citation type="submission" date="2015-03" db="EMBL/GenBank/DDBJ databases">
        <authorList>
            <person name="Chow C.-E.T."/>
            <person name="Winget D.M."/>
            <person name="White R.A.III."/>
            <person name="Hallam S.J."/>
            <person name="Suttle C.A."/>
        </authorList>
    </citation>
    <scope>NUCLEOTIDE SEQUENCE</scope>
    <source>
        <strain evidence="1">H4084988</strain>
    </source>
</reference>
<name>A0A0F7L7R9_9VIRU</name>
<dbReference type="EMBL" id="KR029594">
    <property type="protein sequence ID" value="AKH47452.1"/>
    <property type="molecule type" value="Genomic_DNA"/>
</dbReference>
<accession>A0A0F7L7R9</accession>
<sequence length="119" mass="13446">MLFKKVQTQAEFVGLSVESYQAIYELLLTKSPQSIRLMDGYSMVHIQIVLDEAKRLENEINLLMAGDTITDEASLQDSLSSEILDINDVVFDVRIWSDGNPDVEPSWTVYKNSFVVDNG</sequence>
<organism evidence="1">
    <name type="scientific">uncultured marine virus</name>
    <dbReference type="NCBI Taxonomy" id="186617"/>
    <lineage>
        <taxon>Viruses</taxon>
        <taxon>environmental samples</taxon>
    </lineage>
</organism>